<dbReference type="KEGG" id="tvd:SG34_000110"/>
<dbReference type="AlphaFoldDB" id="A0AAE9Z332"/>
<name>A0AAE9Z332_9GAMM</name>
<gene>
    <name evidence="2" type="ORF">SG34_000110</name>
</gene>
<evidence type="ECO:0000313" key="3">
    <source>
        <dbReference type="Proteomes" id="UP000032352"/>
    </source>
</evidence>
<reference evidence="2 3" key="2">
    <citation type="journal article" date="2022" name="Mar. Drugs">
        <title>Bioassay-Guided Fractionation Leads to the Detection of Cholic Acid Generated by the Rare Thalassomonas sp.</title>
        <authorList>
            <person name="Pheiffer F."/>
            <person name="Schneider Y.K."/>
            <person name="Hansen E.H."/>
            <person name="Andersen J.H."/>
            <person name="Isaksson J."/>
            <person name="Busche T."/>
            <person name="R C."/>
            <person name="Kalinowski J."/>
            <person name="Zyl L.V."/>
            <person name="Trindade M."/>
        </authorList>
    </citation>
    <scope>NUCLEOTIDE SEQUENCE [LARGE SCALE GENOMIC DNA]</scope>
    <source>
        <strain evidence="2 3">XOM25</strain>
    </source>
</reference>
<keyword evidence="1" id="KW-1133">Transmembrane helix</keyword>
<sequence length="61" mass="6875">MPEELWFLSHLVLALSALYFAVKHADKRKQVLHIAAIGLLGACYYLVVTWLYVIQSGIDSV</sequence>
<feature type="transmembrane region" description="Helical" evidence="1">
    <location>
        <begin position="6"/>
        <end position="22"/>
    </location>
</feature>
<feature type="transmembrane region" description="Helical" evidence="1">
    <location>
        <begin position="34"/>
        <end position="54"/>
    </location>
</feature>
<accession>A0AAE9Z332</accession>
<keyword evidence="1" id="KW-0472">Membrane</keyword>
<reference evidence="2 3" key="1">
    <citation type="journal article" date="2015" name="Genome Announc.">
        <title>Draft Genome Sequences of Marine Isolates of Thalassomonas viridans and Thalassomonas actiniarum.</title>
        <authorList>
            <person name="Olonade I."/>
            <person name="van Zyl L.J."/>
            <person name="Trindade M."/>
        </authorList>
    </citation>
    <scope>NUCLEOTIDE SEQUENCE [LARGE SCALE GENOMIC DNA]</scope>
    <source>
        <strain evidence="2 3">XOM25</strain>
    </source>
</reference>
<evidence type="ECO:0000313" key="2">
    <source>
        <dbReference type="EMBL" id="WDE05392.1"/>
    </source>
</evidence>
<dbReference type="EMBL" id="CP059733">
    <property type="protein sequence ID" value="WDE05392.1"/>
    <property type="molecule type" value="Genomic_DNA"/>
</dbReference>
<dbReference type="RefSeq" id="WP_044837113.1">
    <property type="nucleotide sequence ID" value="NZ_CP059733.1"/>
</dbReference>
<evidence type="ECO:0000256" key="1">
    <source>
        <dbReference type="SAM" id="Phobius"/>
    </source>
</evidence>
<organism evidence="2 3">
    <name type="scientific">Thalassomonas viridans</name>
    <dbReference type="NCBI Taxonomy" id="137584"/>
    <lineage>
        <taxon>Bacteria</taxon>
        <taxon>Pseudomonadati</taxon>
        <taxon>Pseudomonadota</taxon>
        <taxon>Gammaproteobacteria</taxon>
        <taxon>Alteromonadales</taxon>
        <taxon>Colwelliaceae</taxon>
        <taxon>Thalassomonas</taxon>
    </lineage>
</organism>
<keyword evidence="3" id="KW-1185">Reference proteome</keyword>
<keyword evidence="1" id="KW-0812">Transmembrane</keyword>
<dbReference type="Proteomes" id="UP000032352">
    <property type="component" value="Chromosome"/>
</dbReference>
<proteinExistence type="predicted"/>
<protein>
    <submittedName>
        <fullName evidence="2">Uncharacterized protein</fullName>
    </submittedName>
</protein>